<dbReference type="InterPro" id="IPR036291">
    <property type="entry name" value="NAD(P)-bd_dom_sf"/>
</dbReference>
<dbReference type="AlphaFoldDB" id="A0A9Q6N983"/>
<comment type="caution">
    <text evidence="1">The sequence shown here is derived from an EMBL/GenBank/DDBJ whole genome shotgun (WGS) entry which is preliminary data.</text>
</comment>
<reference evidence="1 2" key="1">
    <citation type="submission" date="2018-06" db="EMBL/GenBank/DDBJ databases">
        <title>Pseudomonas diversity within urban Lake Michigan freshwaters.</title>
        <authorList>
            <person name="Batrich M."/>
            <person name="Hatzopoulos T."/>
            <person name="Putonti C."/>
        </authorList>
    </citation>
    <scope>NUCLEOTIDE SEQUENCE [LARGE SCALE GENOMIC DNA]</scope>
    <source>
        <strain evidence="1 2">MB-090624</strain>
    </source>
</reference>
<evidence type="ECO:0000313" key="2">
    <source>
        <dbReference type="Proteomes" id="UP000248188"/>
    </source>
</evidence>
<name>A0A9Q6N983_9PSED</name>
<proteinExistence type="predicted"/>
<evidence type="ECO:0000313" key="1">
    <source>
        <dbReference type="EMBL" id="PYC40102.1"/>
    </source>
</evidence>
<dbReference type="Pfam" id="PF02423">
    <property type="entry name" value="OCD_Mu_crystall"/>
    <property type="match status" value="1"/>
</dbReference>
<organism evidence="1 2">
    <name type="scientific">Pseudomonas protegens</name>
    <dbReference type="NCBI Taxonomy" id="380021"/>
    <lineage>
        <taxon>Bacteria</taxon>
        <taxon>Pseudomonadati</taxon>
        <taxon>Pseudomonadota</taxon>
        <taxon>Gammaproteobacteria</taxon>
        <taxon>Pseudomonadales</taxon>
        <taxon>Pseudomonadaceae</taxon>
        <taxon>Pseudomonas</taxon>
    </lineage>
</organism>
<dbReference type="GO" id="GO:0005737">
    <property type="term" value="C:cytoplasm"/>
    <property type="evidence" value="ECO:0007669"/>
    <property type="project" value="TreeGrafter"/>
</dbReference>
<dbReference type="RefSeq" id="WP_110651934.1">
    <property type="nucleotide sequence ID" value="NZ_QJRN01000004.1"/>
</dbReference>
<dbReference type="PANTHER" id="PTHR13812:SF19">
    <property type="entry name" value="KETIMINE REDUCTASE MU-CRYSTALLIN"/>
    <property type="match status" value="1"/>
</dbReference>
<dbReference type="PANTHER" id="PTHR13812">
    <property type="entry name" value="KETIMINE REDUCTASE MU-CRYSTALLIN"/>
    <property type="match status" value="1"/>
</dbReference>
<dbReference type="Gene3D" id="3.30.1780.10">
    <property type="entry name" value="ornithine cyclodeaminase, domain 1"/>
    <property type="match status" value="1"/>
</dbReference>
<dbReference type="Gene3D" id="3.40.50.720">
    <property type="entry name" value="NAD(P)-binding Rossmann-like Domain"/>
    <property type="match status" value="1"/>
</dbReference>
<dbReference type="InterPro" id="IPR023401">
    <property type="entry name" value="ODC_N"/>
</dbReference>
<dbReference type="Proteomes" id="UP000248188">
    <property type="component" value="Unassembled WGS sequence"/>
</dbReference>
<protein>
    <submittedName>
        <fullName evidence="1">Ornithine cyclodeaminase</fullName>
    </submittedName>
</protein>
<dbReference type="SUPFAM" id="SSF51735">
    <property type="entry name" value="NAD(P)-binding Rossmann-fold domains"/>
    <property type="match status" value="1"/>
</dbReference>
<gene>
    <name evidence="1" type="ORF">DMX08_08800</name>
</gene>
<dbReference type="EMBL" id="QJRN01000004">
    <property type="protein sequence ID" value="PYC40102.1"/>
    <property type="molecule type" value="Genomic_DNA"/>
</dbReference>
<accession>A0A9Q6N983</accession>
<sequence length="329" mass="34213">MNFLSLDRQAMARALSMGEAIEALRQALAPAMVDGVQVPPRTIMTLGDSAESNQVLVMPAALPLAQAVAVKVSTITPDNPRHGRPLIHALVILLSSQTGEILALMEGAHLTALRTGAMAGLATDLLARPASRVLAVIGAGVQARSQIEAVCAVRPIEQLLLHSRSLDKARALAAWVSDRGLCPQVMVTDSVARAVRMADVICTATSTASAEPLVRAADVRPGTHINAIGGVDEMACEIDPLLLGQAAVYVEERDAALREAGELIQSLRLGVLMPGDVQEIASLLCGSVVPRGTASSLFKSVGTAIQDVAVAAALLRSARTKGLGTRVSL</sequence>
<dbReference type="PIRSF" id="PIRSF001439">
    <property type="entry name" value="CryM"/>
    <property type="match status" value="1"/>
</dbReference>
<dbReference type="InterPro" id="IPR003462">
    <property type="entry name" value="ODC_Mu_crystall"/>
</dbReference>